<evidence type="ECO:0000313" key="2">
    <source>
        <dbReference type="EMBL" id="MPC32352.1"/>
    </source>
</evidence>
<feature type="compositionally biased region" description="Basic residues" evidence="1">
    <location>
        <begin position="266"/>
        <end position="277"/>
    </location>
</feature>
<feature type="compositionally biased region" description="Low complexity" evidence="1">
    <location>
        <begin position="96"/>
        <end position="106"/>
    </location>
</feature>
<gene>
    <name evidence="2" type="ORF">E2C01_025662</name>
</gene>
<evidence type="ECO:0000313" key="3">
    <source>
        <dbReference type="Proteomes" id="UP000324222"/>
    </source>
</evidence>
<organism evidence="2 3">
    <name type="scientific">Portunus trituberculatus</name>
    <name type="common">Swimming crab</name>
    <name type="synonym">Neptunus trituberculatus</name>
    <dbReference type="NCBI Taxonomy" id="210409"/>
    <lineage>
        <taxon>Eukaryota</taxon>
        <taxon>Metazoa</taxon>
        <taxon>Ecdysozoa</taxon>
        <taxon>Arthropoda</taxon>
        <taxon>Crustacea</taxon>
        <taxon>Multicrustacea</taxon>
        <taxon>Malacostraca</taxon>
        <taxon>Eumalacostraca</taxon>
        <taxon>Eucarida</taxon>
        <taxon>Decapoda</taxon>
        <taxon>Pleocyemata</taxon>
        <taxon>Brachyura</taxon>
        <taxon>Eubrachyura</taxon>
        <taxon>Portunoidea</taxon>
        <taxon>Portunidae</taxon>
        <taxon>Portuninae</taxon>
        <taxon>Portunus</taxon>
    </lineage>
</organism>
<name>A0A5B7EDY3_PORTR</name>
<feature type="region of interest" description="Disordered" evidence="1">
    <location>
        <begin position="68"/>
        <end position="106"/>
    </location>
</feature>
<dbReference type="AlphaFoldDB" id="A0A5B7EDY3"/>
<sequence>MLNHNPVTNRISLVVSVSYSPSHMMWKMSELTQALDIVVVGAHILQGSIRGVYSMRGKTMLSTWSVRASTTATKAADTSRRPQPPRDRCTRPPPTNTATTANCATTPHKLPSTVFLVPDHRLRPRYVPPTEAAVSPTPTASTPASRGSTALACHVSPTLASPRGHGVSHKGDDTPASSKQAMVAAVAANTRKDGSSNTPGTNTRVITTWYTLRRTVVVMETAKMVSRNHQPMRKSLAGERLSSSHSHTGTHSPSSKEARPTPTTPHTHRYGRNKRGARSIGTL</sequence>
<feature type="region of interest" description="Disordered" evidence="1">
    <location>
        <begin position="128"/>
        <end position="150"/>
    </location>
</feature>
<feature type="region of interest" description="Disordered" evidence="1">
    <location>
        <begin position="157"/>
        <end position="176"/>
    </location>
</feature>
<evidence type="ECO:0000256" key="1">
    <source>
        <dbReference type="SAM" id="MobiDB-lite"/>
    </source>
</evidence>
<feature type="compositionally biased region" description="Low complexity" evidence="1">
    <location>
        <begin position="243"/>
        <end position="253"/>
    </location>
</feature>
<feature type="region of interest" description="Disordered" evidence="1">
    <location>
        <begin position="225"/>
        <end position="283"/>
    </location>
</feature>
<reference evidence="2 3" key="1">
    <citation type="submission" date="2019-05" db="EMBL/GenBank/DDBJ databases">
        <title>Another draft genome of Portunus trituberculatus and its Hox gene families provides insights of decapod evolution.</title>
        <authorList>
            <person name="Jeong J.-H."/>
            <person name="Song I."/>
            <person name="Kim S."/>
            <person name="Choi T."/>
            <person name="Kim D."/>
            <person name="Ryu S."/>
            <person name="Kim W."/>
        </authorList>
    </citation>
    <scope>NUCLEOTIDE SEQUENCE [LARGE SCALE GENOMIC DNA]</scope>
    <source>
        <tissue evidence="2">Muscle</tissue>
    </source>
</reference>
<dbReference type="Proteomes" id="UP000324222">
    <property type="component" value="Unassembled WGS sequence"/>
</dbReference>
<accession>A0A5B7EDY3</accession>
<dbReference type="EMBL" id="VSRR010002610">
    <property type="protein sequence ID" value="MPC32352.1"/>
    <property type="molecule type" value="Genomic_DNA"/>
</dbReference>
<keyword evidence="3" id="KW-1185">Reference proteome</keyword>
<comment type="caution">
    <text evidence="2">The sequence shown here is derived from an EMBL/GenBank/DDBJ whole genome shotgun (WGS) entry which is preliminary data.</text>
</comment>
<feature type="compositionally biased region" description="Polar residues" evidence="1">
    <location>
        <begin position="136"/>
        <end position="148"/>
    </location>
</feature>
<proteinExistence type="predicted"/>
<protein>
    <submittedName>
        <fullName evidence="2">Uncharacterized protein</fullName>
    </submittedName>
</protein>
<feature type="compositionally biased region" description="Basic and acidic residues" evidence="1">
    <location>
        <begin position="77"/>
        <end position="90"/>
    </location>
</feature>